<sequence length="80" mass="9353">MGNHFVWEFLAGKTMMNIPPDMGFLHHYRVCEFGGNDCINTTHVVDRRTYTWRDSMVEGVALRLRLLQPVCQNILPFLIE</sequence>
<comment type="caution">
    <text evidence="1">The sequence shown here is derived from an EMBL/GenBank/DDBJ whole genome shotgun (WGS) entry which is preliminary data.</text>
</comment>
<reference evidence="1 2" key="1">
    <citation type="submission" date="2021-06" db="EMBL/GenBank/DDBJ databases">
        <title>Caerostris extrusa draft genome.</title>
        <authorList>
            <person name="Kono N."/>
            <person name="Arakawa K."/>
        </authorList>
    </citation>
    <scope>NUCLEOTIDE SEQUENCE [LARGE SCALE GENOMIC DNA]</scope>
</reference>
<dbReference type="EMBL" id="BPLR01020885">
    <property type="protein sequence ID" value="GIX83593.1"/>
    <property type="molecule type" value="Genomic_DNA"/>
</dbReference>
<keyword evidence="2" id="KW-1185">Reference proteome</keyword>
<dbReference type="AlphaFoldDB" id="A0AAV4NG12"/>
<name>A0AAV4NG12_CAEEX</name>
<organism evidence="1 2">
    <name type="scientific">Caerostris extrusa</name>
    <name type="common">Bark spider</name>
    <name type="synonym">Caerostris bankana</name>
    <dbReference type="NCBI Taxonomy" id="172846"/>
    <lineage>
        <taxon>Eukaryota</taxon>
        <taxon>Metazoa</taxon>
        <taxon>Ecdysozoa</taxon>
        <taxon>Arthropoda</taxon>
        <taxon>Chelicerata</taxon>
        <taxon>Arachnida</taxon>
        <taxon>Araneae</taxon>
        <taxon>Araneomorphae</taxon>
        <taxon>Entelegynae</taxon>
        <taxon>Araneoidea</taxon>
        <taxon>Araneidae</taxon>
        <taxon>Caerostris</taxon>
    </lineage>
</organism>
<gene>
    <name evidence="1" type="ORF">CEXT_561841</name>
</gene>
<evidence type="ECO:0000313" key="1">
    <source>
        <dbReference type="EMBL" id="GIX83593.1"/>
    </source>
</evidence>
<proteinExistence type="predicted"/>
<accession>A0AAV4NG12</accession>
<evidence type="ECO:0000313" key="2">
    <source>
        <dbReference type="Proteomes" id="UP001054945"/>
    </source>
</evidence>
<protein>
    <submittedName>
        <fullName evidence="1">Uncharacterized protein</fullName>
    </submittedName>
</protein>
<dbReference type="Proteomes" id="UP001054945">
    <property type="component" value="Unassembled WGS sequence"/>
</dbReference>